<evidence type="ECO:0000256" key="1">
    <source>
        <dbReference type="SAM" id="MobiDB-lite"/>
    </source>
</evidence>
<dbReference type="SUPFAM" id="SSF69322">
    <property type="entry name" value="Tricorn protease domain 2"/>
    <property type="match status" value="1"/>
</dbReference>
<dbReference type="Proteomes" id="UP000078200">
    <property type="component" value="Unassembled WGS sequence"/>
</dbReference>
<feature type="compositionally biased region" description="Basic residues" evidence="1">
    <location>
        <begin position="775"/>
        <end position="787"/>
    </location>
</feature>
<keyword evidence="3" id="KW-1185">Reference proteome</keyword>
<dbReference type="VEuPathDB" id="VectorBase:GAUT008350"/>
<organism evidence="2 3">
    <name type="scientific">Glossina austeni</name>
    <name type="common">Savannah tsetse fly</name>
    <dbReference type="NCBI Taxonomy" id="7395"/>
    <lineage>
        <taxon>Eukaryota</taxon>
        <taxon>Metazoa</taxon>
        <taxon>Ecdysozoa</taxon>
        <taxon>Arthropoda</taxon>
        <taxon>Hexapoda</taxon>
        <taxon>Insecta</taxon>
        <taxon>Pterygota</taxon>
        <taxon>Neoptera</taxon>
        <taxon>Endopterygota</taxon>
        <taxon>Diptera</taxon>
        <taxon>Brachycera</taxon>
        <taxon>Muscomorpha</taxon>
        <taxon>Hippoboscoidea</taxon>
        <taxon>Glossinidae</taxon>
        <taxon>Glossina</taxon>
    </lineage>
</organism>
<feature type="region of interest" description="Disordered" evidence="1">
    <location>
        <begin position="768"/>
        <end position="787"/>
    </location>
</feature>
<accession>A0A1A9ULI2</accession>
<evidence type="ECO:0000313" key="3">
    <source>
        <dbReference type="Proteomes" id="UP000078200"/>
    </source>
</evidence>
<evidence type="ECO:0000313" key="2">
    <source>
        <dbReference type="EnsemblMetazoa" id="GAUT008350-PA"/>
    </source>
</evidence>
<proteinExistence type="predicted"/>
<protein>
    <submittedName>
        <fullName evidence="2">Uncharacterized protein</fullName>
    </submittedName>
</protein>
<sequence>MPKRAEKTRIFKTKVIDRNEKKLEKDAENATEEKDLSSDELDENYDKRSSKGLHVNQIDRLLVDNSQSLIWRASHYAFPAFNVTLCPHDNREVLPLYPSCQVLTPHPIYVANKQCETVDLCHKRSMTREFYRRRLMTTRTTYQRAVQNKKQIRAAEKEEIYHCSAFDMAERALLNPDPYFHGSYDYYYTGGNLCILPQTCQVVHVTGNNLQTLNLGKLNGGNACDASLDSLATLDVKENTEIFEIQSLSPSTSSNYLNRFICRQRNVVSIYATDECPKTKRLALFKNETTPFISVAQSVADVDTLLISTMKQHLRQYDLKRSVPSLVKLYDVKSHKSGCLWNTIKPWRENTFIYANEKQLSLIDLRTPSDQWLDNVTINRNGTYVCDHITALTTSAFDNLLYVCTNHALHCLDIRNFKAINLVDSQNAVCRWTHQCKYAPLMMETLQDENKEYIALSSPVAGDLCICEMSRICNSEICEFDPTSDKPAFIYKSFCLPYQPPTLMEAYNSARLKGNCLQPEANLRARLQCCTTGLKFYDLKANDRCKRTYLIFSNSNGDVYAHTLIKRDKVETDARTTNFSNEMMGKYAEKICNLQSHPLHYSDIVKLKGLRKIFRCKFLSNPLKYDLETTADAHNENEVSLREEGVNSAGKRKRLYMGRWQKSSAQLHSYKDALVEDLLSIWDVDMEVEGQAIQLSNFSANQSMKAETKVNNWLEAQTNKDVPLTSIPPSEAVKYFQEDSFVSDQLFDLSQSQQILHDFEDVHQSTQIDDLNTSKSRKKSKKYTKGF</sequence>
<feature type="region of interest" description="Disordered" evidence="1">
    <location>
        <begin position="21"/>
        <end position="48"/>
    </location>
</feature>
<name>A0A1A9ULI2_GLOAU</name>
<dbReference type="AlphaFoldDB" id="A0A1A9ULI2"/>
<reference evidence="2" key="1">
    <citation type="submission" date="2020-05" db="UniProtKB">
        <authorList>
            <consortium name="EnsemblMetazoa"/>
        </authorList>
    </citation>
    <scope>IDENTIFICATION</scope>
    <source>
        <strain evidence="2">TTRI</strain>
    </source>
</reference>
<dbReference type="EnsemblMetazoa" id="GAUT008350-RA">
    <property type="protein sequence ID" value="GAUT008350-PA"/>
    <property type="gene ID" value="GAUT008350"/>
</dbReference>
<feature type="compositionally biased region" description="Basic and acidic residues" evidence="1">
    <location>
        <begin position="21"/>
        <end position="37"/>
    </location>
</feature>